<name>A0A8S3PLK1_MYTED</name>
<dbReference type="NCBIfam" id="NF040941">
    <property type="entry name" value="GGGWT_bact"/>
    <property type="match status" value="1"/>
</dbReference>
<accession>A0A8S3PLK1</accession>
<dbReference type="Gene3D" id="3.90.215.10">
    <property type="entry name" value="Gamma Fibrinogen, chain A, domain 1"/>
    <property type="match status" value="1"/>
</dbReference>
<dbReference type="SUPFAM" id="SSF56496">
    <property type="entry name" value="Fibrinogen C-terminal domain-like"/>
    <property type="match status" value="1"/>
</dbReference>
<keyword evidence="4" id="KW-1185">Reference proteome</keyword>
<evidence type="ECO:0000256" key="1">
    <source>
        <dbReference type="SAM" id="SignalP"/>
    </source>
</evidence>
<evidence type="ECO:0000259" key="2">
    <source>
        <dbReference type="PROSITE" id="PS51406"/>
    </source>
</evidence>
<feature type="signal peptide" evidence="1">
    <location>
        <begin position="1"/>
        <end position="22"/>
    </location>
</feature>
<feature type="domain" description="Fibrinogen C-terminal" evidence="2">
    <location>
        <begin position="126"/>
        <end position="175"/>
    </location>
</feature>
<gene>
    <name evidence="3" type="ORF">MEDL_141</name>
</gene>
<comment type="caution">
    <text evidence="3">The sequence shown here is derived from an EMBL/GenBank/DDBJ whole genome shotgun (WGS) entry which is preliminary data.</text>
</comment>
<organism evidence="3 4">
    <name type="scientific">Mytilus edulis</name>
    <name type="common">Blue mussel</name>
    <dbReference type="NCBI Taxonomy" id="6550"/>
    <lineage>
        <taxon>Eukaryota</taxon>
        <taxon>Metazoa</taxon>
        <taxon>Spiralia</taxon>
        <taxon>Lophotrochozoa</taxon>
        <taxon>Mollusca</taxon>
        <taxon>Bivalvia</taxon>
        <taxon>Autobranchia</taxon>
        <taxon>Pteriomorphia</taxon>
        <taxon>Mytilida</taxon>
        <taxon>Mytiloidea</taxon>
        <taxon>Mytilidae</taxon>
        <taxon>Mytilinae</taxon>
        <taxon>Mytilus</taxon>
    </lineage>
</organism>
<dbReference type="InterPro" id="IPR014716">
    <property type="entry name" value="Fibrinogen_a/b/g_C_1"/>
</dbReference>
<proteinExistence type="predicted"/>
<dbReference type="EMBL" id="CAJPWZ010000006">
    <property type="protein sequence ID" value="CAG2184485.1"/>
    <property type="molecule type" value="Genomic_DNA"/>
</dbReference>
<dbReference type="AlphaFoldDB" id="A0A8S3PLK1"/>
<reference evidence="3" key="1">
    <citation type="submission" date="2021-03" db="EMBL/GenBank/DDBJ databases">
        <authorList>
            <person name="Bekaert M."/>
        </authorList>
    </citation>
    <scope>NUCLEOTIDE SEQUENCE</scope>
</reference>
<dbReference type="OrthoDB" id="7735366at2759"/>
<evidence type="ECO:0000313" key="4">
    <source>
        <dbReference type="Proteomes" id="UP000683360"/>
    </source>
</evidence>
<sequence length="175" mass="19753">MKTLWLLICQFLQLTTNHVVWTISLNTSDDAVVEMPLVTDNIKAPLVASLDVSSLNKQLKHYIDKAISTAYTDKVKEIAKHSQDELKTTVSRFERMFRDLTENVTDLIDKLENSNRSYTESVSETGRPVKLSRDCSDINAGNTKSGVYTIYPENVHTVKAYCNMDVDGGRWTVSC</sequence>
<dbReference type="InterPro" id="IPR002181">
    <property type="entry name" value="Fibrinogen_a/b/g_C_dom"/>
</dbReference>
<dbReference type="InterPro" id="IPR036056">
    <property type="entry name" value="Fibrinogen-like_C"/>
</dbReference>
<dbReference type="Proteomes" id="UP000683360">
    <property type="component" value="Unassembled WGS sequence"/>
</dbReference>
<dbReference type="PROSITE" id="PS51406">
    <property type="entry name" value="FIBRINOGEN_C_2"/>
    <property type="match status" value="1"/>
</dbReference>
<protein>
    <submittedName>
        <fullName evidence="3">ANGPT1</fullName>
    </submittedName>
</protein>
<dbReference type="Pfam" id="PF00147">
    <property type="entry name" value="Fibrinogen_C"/>
    <property type="match status" value="1"/>
</dbReference>
<keyword evidence="1" id="KW-0732">Signal</keyword>
<evidence type="ECO:0000313" key="3">
    <source>
        <dbReference type="EMBL" id="CAG2184485.1"/>
    </source>
</evidence>
<feature type="chain" id="PRO_5035724015" evidence="1">
    <location>
        <begin position="23"/>
        <end position="175"/>
    </location>
</feature>